<protein>
    <submittedName>
        <fullName evidence="1">C factor, cell signaling protein</fullName>
    </submittedName>
</protein>
<name>A0A1W6CW60_9RHOB</name>
<dbReference type="Pfam" id="PF00106">
    <property type="entry name" value="adh_short"/>
    <property type="match status" value="1"/>
</dbReference>
<dbReference type="InterPro" id="IPR002347">
    <property type="entry name" value="SDR_fam"/>
</dbReference>
<dbReference type="GO" id="GO:0005737">
    <property type="term" value="C:cytoplasm"/>
    <property type="evidence" value="ECO:0007669"/>
    <property type="project" value="TreeGrafter"/>
</dbReference>
<dbReference type="AlphaFoldDB" id="A0A1W6CW60"/>
<dbReference type="PRINTS" id="PR00081">
    <property type="entry name" value="GDHRDH"/>
</dbReference>
<gene>
    <name evidence="1" type="ORF">B0A89_05125</name>
</gene>
<dbReference type="Proteomes" id="UP000193017">
    <property type="component" value="Chromosome"/>
</dbReference>
<dbReference type="KEGG" id="pcon:B0A89_05125"/>
<evidence type="ECO:0000313" key="1">
    <source>
        <dbReference type="EMBL" id="ARJ69097.1"/>
    </source>
</evidence>
<dbReference type="InterPro" id="IPR051468">
    <property type="entry name" value="Fungal_SecMetab_SDRs"/>
</dbReference>
<evidence type="ECO:0000313" key="2">
    <source>
        <dbReference type="Proteomes" id="UP000193017"/>
    </source>
</evidence>
<dbReference type="PANTHER" id="PTHR43544">
    <property type="entry name" value="SHORT-CHAIN DEHYDROGENASE/REDUCTASE"/>
    <property type="match status" value="1"/>
</dbReference>
<dbReference type="PANTHER" id="PTHR43544:SF12">
    <property type="entry name" value="NAD(P)-BINDING ROSSMANN-FOLD SUPERFAMILY PROTEIN"/>
    <property type="match status" value="1"/>
</dbReference>
<dbReference type="STRING" id="1945662.B0A89_05125"/>
<accession>A0A1W6CW60</accession>
<dbReference type="SUPFAM" id="SSF51735">
    <property type="entry name" value="NAD(P)-binding Rossmann-fold domains"/>
    <property type="match status" value="1"/>
</dbReference>
<proteinExistence type="predicted"/>
<dbReference type="EMBL" id="CP020612">
    <property type="protein sequence ID" value="ARJ69097.1"/>
    <property type="molecule type" value="Genomic_DNA"/>
</dbReference>
<dbReference type="Gene3D" id="3.40.50.720">
    <property type="entry name" value="NAD(P)-binding Rossmann-like Domain"/>
    <property type="match status" value="1"/>
</dbReference>
<dbReference type="RefSeq" id="WP_085377214.1">
    <property type="nucleotide sequence ID" value="NZ_CP020612.1"/>
</dbReference>
<dbReference type="OrthoDB" id="9785826at2"/>
<dbReference type="InterPro" id="IPR036291">
    <property type="entry name" value="NAD(P)-bd_dom_sf"/>
</dbReference>
<sequence length="220" mass="22391">MRRALILGASGGIGAALVAALEARGSAVTGLSRSATGLDLTDAASVARAAAQLSPPFDLIVNAAGALEIAGRGPEKRLADIEAEAFTAQFALNATGMALALRHFAPLLGAPRPVFAGLTARLGSIGDNALGGWMAYRASKAAANQILRTASVELARTRPGSVVVALHPGTVATPMTDRYAANRPRLAPAEAAAGLLAVIDRLTPADTGSFYDMRGLPIAW</sequence>
<organism evidence="1 2">
    <name type="scientific">Paracoccus contaminans</name>
    <dbReference type="NCBI Taxonomy" id="1945662"/>
    <lineage>
        <taxon>Bacteria</taxon>
        <taxon>Pseudomonadati</taxon>
        <taxon>Pseudomonadota</taxon>
        <taxon>Alphaproteobacteria</taxon>
        <taxon>Rhodobacterales</taxon>
        <taxon>Paracoccaceae</taxon>
        <taxon>Paracoccus</taxon>
    </lineage>
</organism>
<reference evidence="1 2" key="1">
    <citation type="submission" date="2017-03" db="EMBL/GenBank/DDBJ databases">
        <title>Genome sequence of Paracoccus contaminans isolated from a water microcosm.</title>
        <authorList>
            <person name="Aurass P."/>
            <person name="Karste S."/>
            <person name="Trost E."/>
            <person name="Glaeser S.P."/>
            <person name="Kaempfer P."/>
            <person name="Flieger A."/>
        </authorList>
    </citation>
    <scope>NUCLEOTIDE SEQUENCE [LARGE SCALE GENOMIC DNA]</scope>
    <source>
        <strain evidence="2">RKI 16-01929T\LMG 29738T\CCM 8701T\CIP 111112T</strain>
    </source>
</reference>
<keyword evidence="2" id="KW-1185">Reference proteome</keyword>
<dbReference type="GO" id="GO:0016491">
    <property type="term" value="F:oxidoreductase activity"/>
    <property type="evidence" value="ECO:0007669"/>
    <property type="project" value="TreeGrafter"/>
</dbReference>